<evidence type="ECO:0000313" key="3">
    <source>
        <dbReference type="Proteomes" id="UP000271162"/>
    </source>
</evidence>
<dbReference type="OMA" id="HIRRETC"/>
<dbReference type="SUPFAM" id="SSF56112">
    <property type="entry name" value="Protein kinase-like (PK-like)"/>
    <property type="match status" value="1"/>
</dbReference>
<dbReference type="PROSITE" id="PS50011">
    <property type="entry name" value="PROTEIN_KINASE_DOM"/>
    <property type="match status" value="1"/>
</dbReference>
<accession>A0A0N4XF77</accession>
<protein>
    <submittedName>
        <fullName evidence="4">Protein kinase domain-containing protein</fullName>
    </submittedName>
</protein>
<dbReference type="GO" id="GO:0005524">
    <property type="term" value="F:ATP binding"/>
    <property type="evidence" value="ECO:0007669"/>
    <property type="project" value="InterPro"/>
</dbReference>
<gene>
    <name evidence="2" type="ORF">NBR_LOCUS1177</name>
</gene>
<sequence>MENKGSRHFCQIKDRGRFAHYNYVIMTLVGESLRVLRRKHNPPRFTLACALSVGIQCLEALEDLHSVGYLHRDIKPDNYSVGRAENNELRTVYLLDFGMCRKYTNDEGVMRKPRSCAGFRGTTRYAPLTCHHEKEMGRKDDIESWLYQQVELTVGQLPWKNLSDVKQVGEHKEKCRQKPGLDELFAAPCPKEFHEILSLIDGYGYYDEPDYEKIYTVKKHSFVVHIS</sequence>
<dbReference type="Proteomes" id="UP000271162">
    <property type="component" value="Unassembled WGS sequence"/>
</dbReference>
<evidence type="ECO:0000313" key="2">
    <source>
        <dbReference type="EMBL" id="VDL64469.1"/>
    </source>
</evidence>
<dbReference type="InterPro" id="IPR000719">
    <property type="entry name" value="Prot_kinase_dom"/>
</dbReference>
<name>A0A0N4XF77_NIPBR</name>
<dbReference type="InterPro" id="IPR011009">
    <property type="entry name" value="Kinase-like_dom_sf"/>
</dbReference>
<proteinExistence type="predicted"/>
<reference evidence="4" key="1">
    <citation type="submission" date="2017-02" db="UniProtKB">
        <authorList>
            <consortium name="WormBaseParasite"/>
        </authorList>
    </citation>
    <scope>IDENTIFICATION</scope>
</reference>
<organism evidence="4">
    <name type="scientific">Nippostrongylus brasiliensis</name>
    <name type="common">Rat hookworm</name>
    <dbReference type="NCBI Taxonomy" id="27835"/>
    <lineage>
        <taxon>Eukaryota</taxon>
        <taxon>Metazoa</taxon>
        <taxon>Ecdysozoa</taxon>
        <taxon>Nematoda</taxon>
        <taxon>Chromadorea</taxon>
        <taxon>Rhabditida</taxon>
        <taxon>Rhabditina</taxon>
        <taxon>Rhabditomorpha</taxon>
        <taxon>Strongyloidea</taxon>
        <taxon>Heligmosomidae</taxon>
        <taxon>Nippostrongylus</taxon>
    </lineage>
</organism>
<reference evidence="2 3" key="2">
    <citation type="submission" date="2018-11" db="EMBL/GenBank/DDBJ databases">
        <authorList>
            <consortium name="Pathogen Informatics"/>
        </authorList>
    </citation>
    <scope>NUCLEOTIDE SEQUENCE [LARGE SCALE GENOMIC DNA]</scope>
</reference>
<dbReference type="SMART" id="SM00220">
    <property type="entry name" value="S_TKc"/>
    <property type="match status" value="1"/>
</dbReference>
<feature type="domain" description="Protein kinase" evidence="1">
    <location>
        <begin position="1"/>
        <end position="223"/>
    </location>
</feature>
<dbReference type="STRING" id="27835.A0A0N4XF77"/>
<evidence type="ECO:0000259" key="1">
    <source>
        <dbReference type="PROSITE" id="PS50011"/>
    </source>
</evidence>
<dbReference type="EMBL" id="UYSL01000826">
    <property type="protein sequence ID" value="VDL64469.1"/>
    <property type="molecule type" value="Genomic_DNA"/>
</dbReference>
<dbReference type="WBParaSite" id="NBR_0000117901-mRNA-1">
    <property type="protein sequence ID" value="NBR_0000117901-mRNA-1"/>
    <property type="gene ID" value="NBR_0000117901"/>
</dbReference>
<dbReference type="InterPro" id="IPR050235">
    <property type="entry name" value="CK1_Ser-Thr_kinase"/>
</dbReference>
<dbReference type="Pfam" id="PF00069">
    <property type="entry name" value="Pkinase"/>
    <property type="match status" value="1"/>
</dbReference>
<dbReference type="Gene3D" id="1.10.510.10">
    <property type="entry name" value="Transferase(Phosphotransferase) domain 1"/>
    <property type="match status" value="1"/>
</dbReference>
<dbReference type="PANTHER" id="PTHR11909">
    <property type="entry name" value="CASEIN KINASE-RELATED"/>
    <property type="match status" value="1"/>
</dbReference>
<dbReference type="GO" id="GO:0004672">
    <property type="term" value="F:protein kinase activity"/>
    <property type="evidence" value="ECO:0007669"/>
    <property type="project" value="InterPro"/>
</dbReference>
<dbReference type="AlphaFoldDB" id="A0A0N4XF77"/>
<keyword evidence="3" id="KW-1185">Reference proteome</keyword>
<evidence type="ECO:0000313" key="4">
    <source>
        <dbReference type="WBParaSite" id="NBR_0000117901-mRNA-1"/>
    </source>
</evidence>